<feature type="coiled-coil region" evidence="7">
    <location>
        <begin position="531"/>
        <end position="727"/>
    </location>
</feature>
<keyword evidence="2 9" id="KW-0812">Transmembrane</keyword>
<evidence type="ECO:0000313" key="14">
    <source>
        <dbReference type="Proteomes" id="UP000663882"/>
    </source>
</evidence>
<feature type="transmembrane region" description="Helical" evidence="9">
    <location>
        <begin position="2386"/>
        <end position="2406"/>
    </location>
</feature>
<evidence type="ECO:0000256" key="6">
    <source>
        <dbReference type="PROSITE-ProRule" id="PRU00023"/>
    </source>
</evidence>
<dbReference type="InterPro" id="IPR036770">
    <property type="entry name" value="Ankyrin_rpt-contain_sf"/>
</dbReference>
<evidence type="ECO:0000256" key="4">
    <source>
        <dbReference type="ARBA" id="ARBA00023136"/>
    </source>
</evidence>
<dbReference type="SUPFAM" id="SSF52540">
    <property type="entry name" value="P-loop containing nucleoside triphosphate hydrolases"/>
    <property type="match status" value="1"/>
</dbReference>
<dbReference type="PROSITE" id="PS50262">
    <property type="entry name" value="G_PROTEIN_RECEP_F1_2"/>
    <property type="match status" value="1"/>
</dbReference>
<dbReference type="SUPFAM" id="SSF48403">
    <property type="entry name" value="Ankyrin repeat"/>
    <property type="match status" value="1"/>
</dbReference>
<comment type="caution">
    <text evidence="13">The sequence shown here is derived from an EMBL/GenBank/DDBJ whole genome shotgun (WGS) entry which is preliminary data.</text>
</comment>
<feature type="domain" description="Helicase C-terminal" evidence="12">
    <location>
        <begin position="1175"/>
        <end position="1336"/>
    </location>
</feature>
<dbReference type="GO" id="GO:0006516">
    <property type="term" value="P:glycoprotein catabolic process"/>
    <property type="evidence" value="ECO:0007669"/>
    <property type="project" value="TreeGrafter"/>
</dbReference>
<dbReference type="PANTHER" id="PTHR43730:SF1">
    <property type="entry name" value="BETA-MANNOSIDASE"/>
    <property type="match status" value="1"/>
</dbReference>
<accession>A0A814ZGH5</accession>
<sequence length="2600" mass="299494">MNSLHPFKHDLEAALASIDAFTAAWNGDKDTVLEFVNKYPTLKDKPGLHGTTLLYSAAKNNREVLVKYLIQEAHCAVNAQNEQQLEDVLQIHVSSTYRNVAPSAGSAPLHGACFNGHLNIVIYLIKHGADYFIQNQLLETPIMNGEMHPDIRKFFEDFLLVSYSVTTKKLPEKPISERTENGIFDCIWEYKSSSDQQWIQFSDDESKELNKSLIVLPDKEMQRTVYLGAPPNTFSISIVEFQRSGRNRDPTNRRAWVRCRGSSIFNFDCFSRWQIMLIKHTEIKTQGEPSMKVVDIPTVYDSRFQLQLNCWYNCTRTINSDIDKAMNYRQKRITLDLKFVGNDLGFDLQAFTFTNRENTISGYIRWIPKLIANDERYRNKIHEVDNYESLAHVQPIPFTTKRLREISQIKHTTSTAKLDDDLLEEEDEYDQDPTSPDLLSKNVDDDDLDDAEQGTESSENGKWSLFDIKIKEDITLTSTATGNIHQSSSPSTSQDTTQEKSLADNLQEELTNTSLSQQVSMEEKSISITNLDKLRAEMESQQQKIKKTAEEVQIINKQLDQKKKENQDLENELAITKNAHMKAQRERERQSDEILKLEEEINQLQAAQKTAKEMKQKADREVEKKLAAAQEKQKLAEAEKERKVQEILDFAKKIKDMEANNAKLIQKNETEKQNLEQQLLTTQDKQKNAEKEKERQAQQISELDKLNKELQIQKQKGEQEKAKMDKIEKSIIATQYNKIETQIARDFLAPKQLLIIDHMKKIGQKIDEHFIDRLPKMVLGEVTNGSIVTYSVTIVGFQDHHAIFKAVLERIRRFIRTQYWKQYVKSFIRLLQDKANEYTELFNHHIEDIVKSLTEKCILNDLTTIKAEIEQQTNNFIKDKSFTGEIEPPKHQALEEFIEQNIILQRSHHEKKPTKESITVLETFVNRVKTDFKTNRKYVGHDAKHFDLIPDILQRLIIYYCCFNIQLPLFESALELLDKIDKNTVTTIATSTGSGKSTLLPALLAAEGYDKIIVTQPRRLPCTLICQRVNETTTLVENPFSEKLAGWAVSGAEKNPKARVLYVTDGLLKERLLYDENFITRNTQLDKSIIFFIDEVHERSVNIDHCLALLARMLSINPDLKSKMKLIISSATLDSSVPNLFRQIKGITLAEFVMPQMGTRYEVTKIPRRNENILNIVQELYQKRRRYDQILCFVSSVKDVNECCSLLKTITGGVIIAYPLIQSQQASTQNEYIENGSVFFSTTVAETSLTFPQLKYVVDTGYINIPVYDPDSKRTVLKEDRAAESTIKQRLGRLGRTQPGEYYSLYDFTVEDKRYPTPQICQSDLTNIEFGLRKSPLKQGMNYMKQFFPDHPPNKTIVHTVKELRELGILESSPSEKFTAEGEALAKLPDFGSLAMSKCVWAALTKYSCGRDLIYISSILSVLNTTALLKSIPQNLKSSDGDFMTLFNVMQEVLRVGQSVPGKAYDLQLICQTKGLTSIQHILRQALRRYKTLERSFKSSKDYYGPSQITSGDWPSIAKSLLAGYYENVFVSLKELYRRNHHYVRYDSSDENIAVLDSQSSLARHISMTPVPVVLARDIRYASSIRSRAVLSFLGELQPEWVDYQLKRNVELNSKELAHLNDKNILTAAKAKFHKISMLVNPSSKPNKTNLLLDGSAGTSLTAELHLLQQLAIEQPEFSLENKFLKDSTEYINLSRNLESVIKMPQIFKPMTWRWEAEKQVKITVNPNTSTKTITVKVVGRDSEYENVKKEFNSFLGWLGHCAVIRHPNSGVPPRVFRPQVRAKYHDIEERISHITDPKRTPVELYKSIKGPNATRETRMEAVAWIAVCKFSCKLEGGFVRDWVVGNYISRPANPLPSPKDWIDYVNNLPYMNREVVPADLDCHLPTHCYFDIEKFQDELHKYNIACRVFRQDWRYVLLIDEDVPTGPYTMDLIEPHVALTHDRIDFDVNNLSLEKDYTHELAMRVDIQQRPYFIELETIVDNIKNKRFQILRPIDTNVEQRVDKMVNIRHWTQIGQPFLVVPNPDPKYWYPMDESFLMLARNEVLYQMKRLQSHPSLVMISANNEIEVALAQNWFKIPADRMDKAKHDYRKLYLDVIMKAIQEVDKGNNRLFVVSSPSNGLESVNENYTARNPQDPLYGDVHFYEYTNDTWDPNTYPIPRFMSETGLQSLPSLDSWYQVTHNISDLQYGSAFYQHREHSPNKINDLLNQIKSNLPLPMTSNPLQEFVHMIYLSQINQAMTLKSINDVCRIHSSIDMIDPKTSEGHTMGFMYWQINDIWQAPTWATIEYGLKWKMGHYYVQHLLAASVVLLILICFGSAANLYALDHPDPMTTIHAFCKSRPYIVQSTVMMGRWLVAIACIDRYALTSRSSRIRKFAQVHIARYTIAYTIVVWLILPIHMIIYYEINSVANICTLSYSGSIAFYHSIYTITMGGILPATIMITTAILIRYNLAMKRNLCGKQTNPNNATARSNTNSSAQRIRDQQALIMLFVQVTFYCIVQIPQFVRTMYGAIANNVSNKSADRLAIEKFAFTATEMCAYLFPVSSFYLYVLVSRAFRHELYAIVSTLINKCFDRRNIRIRPITIMQNATRERKDKHMAS</sequence>
<feature type="transmembrane region" description="Helical" evidence="9">
    <location>
        <begin position="2486"/>
        <end position="2510"/>
    </location>
</feature>
<evidence type="ECO:0000256" key="1">
    <source>
        <dbReference type="ARBA" id="ARBA00004370"/>
    </source>
</evidence>
<dbReference type="SUPFAM" id="SSF51445">
    <property type="entry name" value="(Trans)glycosidases"/>
    <property type="match status" value="1"/>
</dbReference>
<dbReference type="Gene3D" id="1.25.40.20">
    <property type="entry name" value="Ankyrin repeat-containing domain"/>
    <property type="match status" value="1"/>
</dbReference>
<proteinExistence type="predicted"/>
<keyword evidence="4 9" id="KW-0472">Membrane</keyword>
<dbReference type="InterPro" id="IPR027417">
    <property type="entry name" value="P-loop_NTPase"/>
</dbReference>
<feature type="transmembrane region" description="Helical" evidence="9">
    <location>
        <begin position="2303"/>
        <end position="2323"/>
    </location>
</feature>
<dbReference type="InterPro" id="IPR014001">
    <property type="entry name" value="Helicase_ATP-bd"/>
</dbReference>
<evidence type="ECO:0000313" key="13">
    <source>
        <dbReference type="EMBL" id="CAF1243502.1"/>
    </source>
</evidence>
<dbReference type="InterPro" id="IPR017853">
    <property type="entry name" value="GH"/>
</dbReference>
<keyword evidence="5" id="KW-0326">Glycosidase</keyword>
<dbReference type="InterPro" id="IPR017452">
    <property type="entry name" value="GPCR_Rhodpsn_7TM"/>
</dbReference>
<dbReference type="Pfam" id="PF12796">
    <property type="entry name" value="Ank_2"/>
    <property type="match status" value="1"/>
</dbReference>
<dbReference type="InterPro" id="IPR050887">
    <property type="entry name" value="Beta-mannosidase_GH2"/>
</dbReference>
<dbReference type="CDD" id="cd17917">
    <property type="entry name" value="DEXHc_RHA-like"/>
    <property type="match status" value="1"/>
</dbReference>
<dbReference type="Gene3D" id="3.40.50.300">
    <property type="entry name" value="P-loop containing nucleotide triphosphate hydrolases"/>
    <property type="match status" value="2"/>
</dbReference>
<feature type="compositionally biased region" description="Low complexity" evidence="8">
    <location>
        <begin position="486"/>
        <end position="496"/>
    </location>
</feature>
<dbReference type="EMBL" id="CAJNOO010002181">
    <property type="protein sequence ID" value="CAF1243502.1"/>
    <property type="molecule type" value="Genomic_DNA"/>
</dbReference>
<evidence type="ECO:0000256" key="2">
    <source>
        <dbReference type="ARBA" id="ARBA00022692"/>
    </source>
</evidence>
<dbReference type="PANTHER" id="PTHR43730">
    <property type="entry name" value="BETA-MANNOSIDASE"/>
    <property type="match status" value="1"/>
</dbReference>
<keyword evidence="5" id="KW-0378">Hydrolase</keyword>
<dbReference type="PROSITE" id="PS50088">
    <property type="entry name" value="ANK_REPEAT"/>
    <property type="match status" value="1"/>
</dbReference>
<feature type="transmembrane region" description="Helical" evidence="9">
    <location>
        <begin position="2530"/>
        <end position="2553"/>
    </location>
</feature>
<organism evidence="13 14">
    <name type="scientific">Rotaria sordida</name>
    <dbReference type="NCBI Taxonomy" id="392033"/>
    <lineage>
        <taxon>Eukaryota</taxon>
        <taxon>Metazoa</taxon>
        <taxon>Spiralia</taxon>
        <taxon>Gnathifera</taxon>
        <taxon>Rotifera</taxon>
        <taxon>Eurotatoria</taxon>
        <taxon>Bdelloidea</taxon>
        <taxon>Philodinida</taxon>
        <taxon>Philodinidae</taxon>
        <taxon>Rotaria</taxon>
    </lineage>
</organism>
<feature type="transmembrane region" description="Helical" evidence="9">
    <location>
        <begin position="2426"/>
        <end position="2448"/>
    </location>
</feature>
<feature type="domain" description="Helicase ATP-binding" evidence="11">
    <location>
        <begin position="977"/>
        <end position="1151"/>
    </location>
</feature>
<dbReference type="SUPFAM" id="SSF81321">
    <property type="entry name" value="Family A G protein-coupled receptor-like"/>
    <property type="match status" value="1"/>
</dbReference>
<dbReference type="Pfam" id="PF00001">
    <property type="entry name" value="7tm_1"/>
    <property type="match status" value="1"/>
</dbReference>
<dbReference type="SMART" id="SM00248">
    <property type="entry name" value="ANK"/>
    <property type="match status" value="2"/>
</dbReference>
<dbReference type="InterPro" id="IPR000276">
    <property type="entry name" value="GPCR_Rhodpsn"/>
</dbReference>
<dbReference type="GO" id="GO:0004567">
    <property type="term" value="F:beta-mannosidase activity"/>
    <property type="evidence" value="ECO:0007669"/>
    <property type="project" value="TreeGrafter"/>
</dbReference>
<evidence type="ECO:0000256" key="5">
    <source>
        <dbReference type="ARBA" id="ARBA00023295"/>
    </source>
</evidence>
<protein>
    <recommendedName>
        <fullName evidence="15">RNA helicase</fullName>
    </recommendedName>
</protein>
<feature type="repeat" description="ANK" evidence="6">
    <location>
        <begin position="104"/>
        <end position="136"/>
    </location>
</feature>
<dbReference type="GO" id="GO:0016020">
    <property type="term" value="C:membrane"/>
    <property type="evidence" value="ECO:0007669"/>
    <property type="project" value="UniProtKB-SubCell"/>
</dbReference>
<dbReference type="InterPro" id="IPR002110">
    <property type="entry name" value="Ankyrin_rpt"/>
</dbReference>
<dbReference type="OrthoDB" id="10010245at2759"/>
<keyword evidence="6" id="KW-0040">ANK repeat</keyword>
<dbReference type="Pfam" id="PF00271">
    <property type="entry name" value="Helicase_C"/>
    <property type="match status" value="1"/>
</dbReference>
<dbReference type="SMART" id="SM00490">
    <property type="entry name" value="HELICc"/>
    <property type="match status" value="1"/>
</dbReference>
<evidence type="ECO:0000256" key="8">
    <source>
        <dbReference type="SAM" id="MobiDB-lite"/>
    </source>
</evidence>
<evidence type="ECO:0000256" key="9">
    <source>
        <dbReference type="SAM" id="Phobius"/>
    </source>
</evidence>
<comment type="subcellular location">
    <subcellularLocation>
        <location evidence="1">Membrane</location>
    </subcellularLocation>
</comment>
<evidence type="ECO:0000256" key="7">
    <source>
        <dbReference type="SAM" id="Coils"/>
    </source>
</evidence>
<evidence type="ECO:0000256" key="3">
    <source>
        <dbReference type="ARBA" id="ARBA00022989"/>
    </source>
</evidence>
<evidence type="ECO:0000259" key="11">
    <source>
        <dbReference type="PROSITE" id="PS51192"/>
    </source>
</evidence>
<dbReference type="CDD" id="cd06503">
    <property type="entry name" value="ATP-synt_Fo_b"/>
    <property type="match status" value="1"/>
</dbReference>
<dbReference type="PROSITE" id="PS51194">
    <property type="entry name" value="HELICASE_CTER"/>
    <property type="match status" value="1"/>
</dbReference>
<feature type="region of interest" description="Disordered" evidence="8">
    <location>
        <begin position="417"/>
        <end position="460"/>
    </location>
</feature>
<dbReference type="Gene3D" id="3.20.20.80">
    <property type="entry name" value="Glycosidases"/>
    <property type="match status" value="1"/>
</dbReference>
<evidence type="ECO:0008006" key="15">
    <source>
        <dbReference type="Google" id="ProtNLM"/>
    </source>
</evidence>
<dbReference type="GO" id="GO:0004930">
    <property type="term" value="F:G protein-coupled receptor activity"/>
    <property type="evidence" value="ECO:0007669"/>
    <property type="project" value="InterPro"/>
</dbReference>
<name>A0A814ZGH5_9BILA</name>
<feature type="region of interest" description="Disordered" evidence="8">
    <location>
        <begin position="481"/>
        <end position="502"/>
    </location>
</feature>
<feature type="compositionally biased region" description="Acidic residues" evidence="8">
    <location>
        <begin position="421"/>
        <end position="431"/>
    </location>
</feature>
<keyword evidence="3 9" id="KW-1133">Transmembrane helix</keyword>
<dbReference type="SMART" id="SM00487">
    <property type="entry name" value="DEXDc"/>
    <property type="match status" value="1"/>
</dbReference>
<dbReference type="PROSITE" id="PS50297">
    <property type="entry name" value="ANK_REP_REGION"/>
    <property type="match status" value="1"/>
</dbReference>
<dbReference type="Proteomes" id="UP000663882">
    <property type="component" value="Unassembled WGS sequence"/>
</dbReference>
<feature type="compositionally biased region" description="Acidic residues" evidence="8">
    <location>
        <begin position="444"/>
        <end position="453"/>
    </location>
</feature>
<keyword evidence="7" id="KW-0175">Coiled coil</keyword>
<dbReference type="InterPro" id="IPR001650">
    <property type="entry name" value="Helicase_C-like"/>
</dbReference>
<dbReference type="PROSITE" id="PS51192">
    <property type="entry name" value="HELICASE_ATP_BIND_1"/>
    <property type="match status" value="1"/>
</dbReference>
<feature type="domain" description="G-protein coupled receptors family 1 profile" evidence="10">
    <location>
        <begin position="2297"/>
        <end position="2550"/>
    </location>
</feature>
<gene>
    <name evidence="13" type="ORF">RFH988_LOCUS26793</name>
</gene>
<evidence type="ECO:0000259" key="12">
    <source>
        <dbReference type="PROSITE" id="PS51194"/>
    </source>
</evidence>
<reference evidence="13" key="1">
    <citation type="submission" date="2021-02" db="EMBL/GenBank/DDBJ databases">
        <authorList>
            <person name="Nowell W R."/>
        </authorList>
    </citation>
    <scope>NUCLEOTIDE SEQUENCE</scope>
</reference>
<evidence type="ECO:0000259" key="10">
    <source>
        <dbReference type="PROSITE" id="PS50262"/>
    </source>
</evidence>